<organism evidence="4 5">
    <name type="scientific">Ferrimonas pelagia</name>
    <dbReference type="NCBI Taxonomy" id="1177826"/>
    <lineage>
        <taxon>Bacteria</taxon>
        <taxon>Pseudomonadati</taxon>
        <taxon>Pseudomonadota</taxon>
        <taxon>Gammaproteobacteria</taxon>
        <taxon>Alteromonadales</taxon>
        <taxon>Ferrimonadaceae</taxon>
        <taxon>Ferrimonas</taxon>
    </lineage>
</organism>
<evidence type="ECO:0000313" key="5">
    <source>
        <dbReference type="Proteomes" id="UP001499988"/>
    </source>
</evidence>
<dbReference type="PANTHER" id="PTHR33359">
    <property type="entry name" value="MOLYBDOPTERIN SYNTHASE SULFUR CARRIER SUBUNIT"/>
    <property type="match status" value="1"/>
</dbReference>
<accession>A0ABP9EUT8</accession>
<dbReference type="NCBIfam" id="TIGR01687">
    <property type="entry name" value="moaD_arch"/>
    <property type="match status" value="1"/>
</dbReference>
<gene>
    <name evidence="4" type="primary">moaD</name>
    <name evidence="4" type="ORF">GCM10023333_21730</name>
</gene>
<dbReference type="NCBIfam" id="TIGR01682">
    <property type="entry name" value="moaD"/>
    <property type="match status" value="1"/>
</dbReference>
<sequence length="82" mass="8818">MIKVLFFAQIREVTGTDKLEIEAAEGLTAEALRQQLLSRGDKWQLALGDANVLVAINQTLSGWDSALKSGDEVAFFPPVTGG</sequence>
<dbReference type="InterPro" id="IPR012675">
    <property type="entry name" value="Beta-grasp_dom_sf"/>
</dbReference>
<dbReference type="Proteomes" id="UP001499988">
    <property type="component" value="Unassembled WGS sequence"/>
</dbReference>
<dbReference type="RefSeq" id="WP_345335411.1">
    <property type="nucleotide sequence ID" value="NZ_BAABJZ010000073.1"/>
</dbReference>
<keyword evidence="1" id="KW-0547">Nucleotide-binding</keyword>
<name>A0ABP9EUT8_9GAMM</name>
<dbReference type="CDD" id="cd00754">
    <property type="entry name" value="Ubl_MoaD"/>
    <property type="match status" value="1"/>
</dbReference>
<dbReference type="SUPFAM" id="SSF54285">
    <property type="entry name" value="MoaD/ThiS"/>
    <property type="match status" value="1"/>
</dbReference>
<dbReference type="NCBIfam" id="NF008347">
    <property type="entry name" value="PRK11130.1"/>
    <property type="match status" value="1"/>
</dbReference>
<proteinExistence type="inferred from homology"/>
<dbReference type="PANTHER" id="PTHR33359:SF1">
    <property type="entry name" value="MOLYBDOPTERIN SYNTHASE SULFUR CARRIER SUBUNIT"/>
    <property type="match status" value="1"/>
</dbReference>
<comment type="caution">
    <text evidence="4">The sequence shown here is derived from an EMBL/GenBank/DDBJ whole genome shotgun (WGS) entry which is preliminary data.</text>
</comment>
<evidence type="ECO:0000256" key="2">
    <source>
        <dbReference type="ARBA" id="ARBA00024200"/>
    </source>
</evidence>
<dbReference type="EMBL" id="BAABJZ010000073">
    <property type="protein sequence ID" value="GAA4887949.1"/>
    <property type="molecule type" value="Genomic_DNA"/>
</dbReference>
<dbReference type="InterPro" id="IPR010038">
    <property type="entry name" value="MoaD_arc-typ"/>
</dbReference>
<dbReference type="Pfam" id="PF02597">
    <property type="entry name" value="ThiS"/>
    <property type="match status" value="1"/>
</dbReference>
<protein>
    <recommendedName>
        <fullName evidence="3">Molybdopterin synthase sulfur carrier subunit</fullName>
    </recommendedName>
</protein>
<dbReference type="InterPro" id="IPR003749">
    <property type="entry name" value="ThiS/MoaD-like"/>
</dbReference>
<dbReference type="Gene3D" id="3.10.20.30">
    <property type="match status" value="1"/>
</dbReference>
<keyword evidence="5" id="KW-1185">Reference proteome</keyword>
<evidence type="ECO:0000256" key="1">
    <source>
        <dbReference type="ARBA" id="ARBA00022741"/>
    </source>
</evidence>
<comment type="similarity">
    <text evidence="2">Belongs to the MoaD family.</text>
</comment>
<reference evidence="5" key="1">
    <citation type="journal article" date="2019" name="Int. J. Syst. Evol. Microbiol.">
        <title>The Global Catalogue of Microorganisms (GCM) 10K type strain sequencing project: providing services to taxonomists for standard genome sequencing and annotation.</title>
        <authorList>
            <consortium name="The Broad Institute Genomics Platform"/>
            <consortium name="The Broad Institute Genome Sequencing Center for Infectious Disease"/>
            <person name="Wu L."/>
            <person name="Ma J."/>
        </authorList>
    </citation>
    <scope>NUCLEOTIDE SEQUENCE [LARGE SCALE GENOMIC DNA]</scope>
    <source>
        <strain evidence="5">JCM 18401</strain>
    </source>
</reference>
<evidence type="ECO:0000256" key="3">
    <source>
        <dbReference type="ARBA" id="ARBA00024247"/>
    </source>
</evidence>
<dbReference type="InterPro" id="IPR044672">
    <property type="entry name" value="MOCS2A"/>
</dbReference>
<evidence type="ECO:0000313" key="4">
    <source>
        <dbReference type="EMBL" id="GAA4887949.1"/>
    </source>
</evidence>
<dbReference type="InterPro" id="IPR016155">
    <property type="entry name" value="Mopterin_synth/thiamin_S_b"/>
</dbReference>